<proteinExistence type="predicted"/>
<accession>A0A0F9EKL8</accession>
<feature type="transmembrane region" description="Helical" evidence="1">
    <location>
        <begin position="180"/>
        <end position="201"/>
    </location>
</feature>
<evidence type="ECO:0000313" key="2">
    <source>
        <dbReference type="EMBL" id="KKL66801.1"/>
    </source>
</evidence>
<sequence length="221" mass="25417">VRIMDKKDLKINVLKKVIILILFVIILSEQKSNLIFVLGDSTEEREKTIKINIEYSQMLSSAQNPINDTTAPKIIFIQPSNNSIISQKSYNIIINITDDSAPLPGNVIIQISNFTTPLFNASMSSTVDDYWIFNWNNLTSYANRETYILQVWAMDSSLNGNFDWSEEYYIYINTQNSPGILTMILYLIIFSALFAVVCVYLDKRTVYKLSKKERKNAKKDL</sequence>
<keyword evidence="1" id="KW-0472">Membrane</keyword>
<organism evidence="2">
    <name type="scientific">marine sediment metagenome</name>
    <dbReference type="NCBI Taxonomy" id="412755"/>
    <lineage>
        <taxon>unclassified sequences</taxon>
        <taxon>metagenomes</taxon>
        <taxon>ecological metagenomes</taxon>
    </lineage>
</organism>
<reference evidence="2" key="1">
    <citation type="journal article" date="2015" name="Nature">
        <title>Complex archaea that bridge the gap between prokaryotes and eukaryotes.</title>
        <authorList>
            <person name="Spang A."/>
            <person name="Saw J.H."/>
            <person name="Jorgensen S.L."/>
            <person name="Zaremba-Niedzwiedzka K."/>
            <person name="Martijn J."/>
            <person name="Lind A.E."/>
            <person name="van Eijk R."/>
            <person name="Schleper C."/>
            <person name="Guy L."/>
            <person name="Ettema T.J."/>
        </authorList>
    </citation>
    <scope>NUCLEOTIDE SEQUENCE</scope>
</reference>
<gene>
    <name evidence="2" type="ORF">LCGC14_2141340</name>
</gene>
<keyword evidence="1" id="KW-1133">Transmembrane helix</keyword>
<evidence type="ECO:0000256" key="1">
    <source>
        <dbReference type="SAM" id="Phobius"/>
    </source>
</evidence>
<protein>
    <submittedName>
        <fullName evidence="2">Uncharacterized protein</fullName>
    </submittedName>
</protein>
<dbReference type="EMBL" id="LAZR01027088">
    <property type="protein sequence ID" value="KKL66801.1"/>
    <property type="molecule type" value="Genomic_DNA"/>
</dbReference>
<comment type="caution">
    <text evidence="2">The sequence shown here is derived from an EMBL/GenBank/DDBJ whole genome shotgun (WGS) entry which is preliminary data.</text>
</comment>
<keyword evidence="1" id="KW-0812">Transmembrane</keyword>
<name>A0A0F9EKL8_9ZZZZ</name>
<dbReference type="AlphaFoldDB" id="A0A0F9EKL8"/>
<feature type="non-terminal residue" evidence="2">
    <location>
        <position position="1"/>
    </location>
</feature>
<feature type="transmembrane region" description="Helical" evidence="1">
    <location>
        <begin position="12"/>
        <end position="28"/>
    </location>
</feature>